<name>A0A2R6ATX8_9ARCH</name>
<dbReference type="AlphaFoldDB" id="A0A2R6ATX8"/>
<dbReference type="Proteomes" id="UP000240490">
    <property type="component" value="Unassembled WGS sequence"/>
</dbReference>
<accession>A0A2R6ATX8</accession>
<reference evidence="1 2" key="1">
    <citation type="submission" date="2017-04" db="EMBL/GenBank/DDBJ databases">
        <title>Novel microbial lineages endemic to geothermal iron-oxide mats fill important gaps in the evolutionary history of Archaea.</title>
        <authorList>
            <person name="Jay Z.J."/>
            <person name="Beam J.P."/>
            <person name="Dlakic M."/>
            <person name="Rusch D.B."/>
            <person name="Kozubal M.A."/>
            <person name="Inskeep W.P."/>
        </authorList>
    </citation>
    <scope>NUCLEOTIDE SEQUENCE [LARGE SCALE GENOMIC DNA]</scope>
    <source>
        <strain evidence="1">ECH_B_SAG-M15</strain>
    </source>
</reference>
<protein>
    <submittedName>
        <fullName evidence="1">Uncharacterized protein</fullName>
    </submittedName>
</protein>
<evidence type="ECO:0000313" key="1">
    <source>
        <dbReference type="EMBL" id="PSN89829.1"/>
    </source>
</evidence>
<sequence>MQLFDKVAVWNRMVHSIKSIKTNKSVLHTKTTSVFNKAVRRAQSAVLELISMSGCALESLRRVSERYIIWLNEYLSVSILEGCHGGRTLDPFAWTRSPNLAMGYSGCAVLTGVTLNEVPCIGGDALVVRDEAGWVYGYSNTSYSSEGTL</sequence>
<proteinExistence type="predicted"/>
<organism evidence="1 2">
    <name type="scientific">Candidatus Marsarchaeota G2 archaeon ECH_B_SAG-M15</name>
    <dbReference type="NCBI Taxonomy" id="1978162"/>
    <lineage>
        <taxon>Archaea</taxon>
        <taxon>Candidatus Marsarchaeota</taxon>
        <taxon>Candidatus Marsarchaeota group 2</taxon>
    </lineage>
</organism>
<evidence type="ECO:0000313" key="2">
    <source>
        <dbReference type="Proteomes" id="UP000240490"/>
    </source>
</evidence>
<comment type="caution">
    <text evidence="1">The sequence shown here is derived from an EMBL/GenBank/DDBJ whole genome shotgun (WGS) entry which is preliminary data.</text>
</comment>
<dbReference type="EMBL" id="NEXJ01000107">
    <property type="protein sequence ID" value="PSN89829.1"/>
    <property type="molecule type" value="Genomic_DNA"/>
</dbReference>
<gene>
    <name evidence="1" type="ORF">B9Q08_06200</name>
</gene>